<dbReference type="EMBL" id="JQ844190">
    <property type="protein sequence ID" value="AGS52351.1"/>
    <property type="molecule type" value="Genomic_DNA"/>
</dbReference>
<organism evidence="1">
    <name type="scientific">uncultured bacterium contig00073</name>
    <dbReference type="NCBI Taxonomy" id="1181552"/>
    <lineage>
        <taxon>Bacteria</taxon>
        <taxon>environmental samples</taxon>
    </lineage>
</organism>
<evidence type="ECO:0000313" key="1">
    <source>
        <dbReference type="EMBL" id="AGS52351.1"/>
    </source>
</evidence>
<sequence length="37" mass="4123">MLNCQSNTQGVIDFFHFVGGKTTDVIGERRVSLLIIL</sequence>
<protein>
    <submittedName>
        <fullName evidence="1">Uncharacterized protein</fullName>
    </submittedName>
</protein>
<proteinExistence type="predicted"/>
<reference evidence="1" key="1">
    <citation type="submission" date="2012-03" db="EMBL/GenBank/DDBJ databases">
        <title>Functional metagenomics reveals considerable lignocellulase gene clusters in the gut microbiome of a wood-feeding higher termite.</title>
        <authorList>
            <person name="Liu N."/>
        </authorList>
    </citation>
    <scope>NUCLEOTIDE SEQUENCE</scope>
</reference>
<name>A0A806KKX4_9BACT</name>
<dbReference type="AlphaFoldDB" id="A0A806KKX4"/>
<accession>A0A806KKX4</accession>